<dbReference type="EMBL" id="PEBI01000002">
    <property type="protein sequence ID" value="PJM73554.1"/>
    <property type="molecule type" value="Genomic_DNA"/>
</dbReference>
<dbReference type="Gene3D" id="1.10.486.10">
    <property type="entry name" value="PCRA, domain 4"/>
    <property type="match status" value="1"/>
</dbReference>
<comment type="catalytic activity">
    <reaction evidence="11">
        <text>Couples ATP hydrolysis with the unwinding of duplex DNA by translocating in the 3'-5' direction.</text>
        <dbReference type="EC" id="5.6.2.4"/>
    </reaction>
</comment>
<evidence type="ECO:0000256" key="13">
    <source>
        <dbReference type="ARBA" id="ARBA00048988"/>
    </source>
</evidence>
<comment type="catalytic activity">
    <reaction evidence="13">
        <text>ATP + H2O = ADP + phosphate + H(+)</text>
        <dbReference type="Rhea" id="RHEA:13065"/>
        <dbReference type="ChEBI" id="CHEBI:15377"/>
        <dbReference type="ChEBI" id="CHEBI:15378"/>
        <dbReference type="ChEBI" id="CHEBI:30616"/>
        <dbReference type="ChEBI" id="CHEBI:43474"/>
        <dbReference type="ChEBI" id="CHEBI:456216"/>
        <dbReference type="EC" id="5.6.2.4"/>
    </reaction>
</comment>
<dbReference type="Proteomes" id="UP000229095">
    <property type="component" value="Unassembled WGS sequence"/>
</dbReference>
<keyword evidence="2 14" id="KW-0547">Nucleotide-binding</keyword>
<dbReference type="Pfam" id="PF00580">
    <property type="entry name" value="UvrD-helicase"/>
    <property type="match status" value="1"/>
</dbReference>
<keyword evidence="3" id="KW-0227">DNA damage</keyword>
<keyword evidence="1" id="KW-0540">Nuclease</keyword>
<evidence type="ECO:0000256" key="2">
    <source>
        <dbReference type="ARBA" id="ARBA00022741"/>
    </source>
</evidence>
<evidence type="ECO:0000256" key="3">
    <source>
        <dbReference type="ARBA" id="ARBA00022763"/>
    </source>
</evidence>
<dbReference type="PROSITE" id="PS51198">
    <property type="entry name" value="UVRD_HELICASE_ATP_BIND"/>
    <property type="match status" value="1"/>
</dbReference>
<proteinExistence type="predicted"/>
<evidence type="ECO:0000313" key="18">
    <source>
        <dbReference type="EMBL" id="PJM73554.1"/>
    </source>
</evidence>
<feature type="domain" description="UvrD-like helicase ATP-binding" evidence="16">
    <location>
        <begin position="5"/>
        <end position="422"/>
    </location>
</feature>
<dbReference type="InterPro" id="IPR014017">
    <property type="entry name" value="DNA_helicase_UvrD-like_C"/>
</dbReference>
<dbReference type="GO" id="GO:0005829">
    <property type="term" value="C:cytosol"/>
    <property type="evidence" value="ECO:0007669"/>
    <property type="project" value="TreeGrafter"/>
</dbReference>
<dbReference type="RefSeq" id="WP_100510840.1">
    <property type="nucleotide sequence ID" value="NZ_PEBI01000002.1"/>
</dbReference>
<evidence type="ECO:0000259" key="16">
    <source>
        <dbReference type="PROSITE" id="PS51198"/>
    </source>
</evidence>
<dbReference type="PROSITE" id="PS51217">
    <property type="entry name" value="UVRD_HELICASE_CTER"/>
    <property type="match status" value="1"/>
</dbReference>
<sequence length="1403" mass="150580">MTTFTDTAEQAAVINAPARDNVLVVAGAGSGKTYTMTRRIISLIERGVPAERILGLTFTRKAASELLSRVSAAVLSASSDGDADGNVDAAAAVDPDRAFLKPDIFTYDAFFQSIVRQYGLLVGMDQNTQPLSDAGAFQLAGDVVGRHMTLLFADGNDDDAGADGDSAPTPDDGESDLGAFSTLTGQLMALSHAISDAMIGGDVMTFHDAVERVRRWDAAFIERLTAAMGDETVATTEPKFSKPPKRLKKDTDDSYAEKLAAFEAKRREEIHRHAVFSCGRLLSSTRRRELLLTLAEEFHEAKRRANMAEFSDFTIAAFQLVRRFPSIGEEYRRRYSHVFLDEYQDTSTTQATLLAALFHVEPGEARNRGASAHTAVNAVGDPFQSIYAWRGASPGAFRMFQHDFGMDAHDRPYALSQTRRNSRIVLEAANDLTIPLRRIPRRPGSSLMREVDVAALNPMEQAPQGTLGVQGYTNLGQEIDAVVRFARKAIALYGVDAETGERRGGTHVAVLFRSKTALPAYRDALEDAGLTCEVVGYSALLERPEVRDLLALLHAVADHTDTGALMRLMATPRFGLSADDLKAVAAMADQRNLEYRYRALVEAGLASGDEPRREWGGIVAAHRDVVPNGVFLADVLMGEHVERMLRSAVDSAVSGAQPGRSISDGGVRLLAGVSHMLRAVEAAAHRPLVDVIRVAVEALGLDIDCVVAQSMADASDRRTPTDARVSIDAVIDLANTYLQELPDGTSPSLRGFVSWVDALGSVPEASQGVSSGKADVTLMTIHQSKGLEWDAVAVVGLKKRGFPSSQGDHLSVKPDDEHIGGVRDGVWEPPEYRETARTWLVNPTAVPVPIRVDSGILPRFPHDADVESDPVAGLDGLATAEAIAAEAFVADGEAIASAAAAGSADAAPSDAEGRFLSQEEEYGRRLHADERRLMYVALTRARYDAMLTFSADGDTSPLPADDAKPLDVERAASNFWMEVHEAFAAHGQAVHKPMNVGSAAEGGTSVPSALTQSVAGLFVGERAQEYENVVVGGAWLDPRDGIDGEPEHPWPRPLESTVADAMRRSAQAVRRRMADDGHGGRSAAEGPDGVVSGSTDGPTLFDYARRLAEAGLLSSSAGAGEDDASARPDDVAALRAKGERILMAGRQNVTAIQTRASALDDGGSETERRLWAGIVRPIPRVASPSAQAGTVFHDWAARFICPNGGDAMTASGDMAVGSRAAMVDDLRRRERGLVQDAASDDGTPAGPDGGVTAPSVDKRLLTWQRRLADSRWAARRAVWAERSIVVAVKDGSGTTRIVDGKLDAVFRGGLDPDDPGKRFTVVDWKTGRKPHDTQDINGKLAQLDLYRLLLSRIEGVPLASIDATLYYLSVDDEAERELHALPRSEAEIISELDGGLPPQSDND</sequence>
<dbReference type="Gene3D" id="3.40.50.300">
    <property type="entry name" value="P-loop containing nucleotide triphosphate hydrolases"/>
    <property type="match status" value="4"/>
</dbReference>
<evidence type="ECO:0000256" key="14">
    <source>
        <dbReference type="PROSITE-ProRule" id="PRU00560"/>
    </source>
</evidence>
<comment type="caution">
    <text evidence="18">The sequence shown here is derived from an EMBL/GenBank/DDBJ whole genome shotgun (WGS) entry which is preliminary data.</text>
</comment>
<dbReference type="Pfam" id="PF13361">
    <property type="entry name" value="UvrD_C"/>
    <property type="match status" value="1"/>
</dbReference>
<dbReference type="GO" id="GO:0003677">
    <property type="term" value="F:DNA binding"/>
    <property type="evidence" value="ECO:0007669"/>
    <property type="project" value="UniProtKB-KW"/>
</dbReference>
<keyword evidence="6" id="KW-0269">Exonuclease</keyword>
<dbReference type="SUPFAM" id="SSF52540">
    <property type="entry name" value="P-loop containing nucleoside triphosphate hydrolases"/>
    <property type="match status" value="1"/>
</dbReference>
<organism evidence="18 19">
    <name type="scientific">Bifidobacterium primatium</name>
    <dbReference type="NCBI Taxonomy" id="2045438"/>
    <lineage>
        <taxon>Bacteria</taxon>
        <taxon>Bacillati</taxon>
        <taxon>Actinomycetota</taxon>
        <taxon>Actinomycetes</taxon>
        <taxon>Bifidobacteriales</taxon>
        <taxon>Bifidobacteriaceae</taxon>
        <taxon>Bifidobacterium</taxon>
    </lineage>
</organism>
<dbReference type="InterPro" id="IPR000212">
    <property type="entry name" value="DNA_helicase_UvrD/REP"/>
</dbReference>
<evidence type="ECO:0000256" key="12">
    <source>
        <dbReference type="ARBA" id="ARBA00034808"/>
    </source>
</evidence>
<feature type="binding site" evidence="14">
    <location>
        <begin position="26"/>
        <end position="33"/>
    </location>
    <ligand>
        <name>ATP</name>
        <dbReference type="ChEBI" id="CHEBI:30616"/>
    </ligand>
</feature>
<keyword evidence="10" id="KW-0413">Isomerase</keyword>
<keyword evidence="19" id="KW-1185">Reference proteome</keyword>
<dbReference type="PANTHER" id="PTHR11070:SF55">
    <property type="entry name" value="DNA 3'-5' HELICASE"/>
    <property type="match status" value="1"/>
</dbReference>
<evidence type="ECO:0000259" key="17">
    <source>
        <dbReference type="PROSITE" id="PS51217"/>
    </source>
</evidence>
<feature type="region of interest" description="Disordered" evidence="15">
    <location>
        <begin position="1069"/>
        <end position="1094"/>
    </location>
</feature>
<keyword evidence="5 14" id="KW-0347">Helicase</keyword>
<dbReference type="GO" id="GO:0043138">
    <property type="term" value="F:3'-5' DNA helicase activity"/>
    <property type="evidence" value="ECO:0007669"/>
    <property type="project" value="UniProtKB-EC"/>
</dbReference>
<evidence type="ECO:0000256" key="4">
    <source>
        <dbReference type="ARBA" id="ARBA00022801"/>
    </source>
</evidence>
<evidence type="ECO:0000256" key="15">
    <source>
        <dbReference type="SAM" id="MobiDB-lite"/>
    </source>
</evidence>
<evidence type="ECO:0000256" key="5">
    <source>
        <dbReference type="ARBA" id="ARBA00022806"/>
    </source>
</evidence>
<dbReference type="OrthoDB" id="4812256at2"/>
<feature type="region of interest" description="Disordered" evidence="15">
    <location>
        <begin position="805"/>
        <end position="826"/>
    </location>
</feature>
<name>A0A2M9H9R1_9BIFI</name>
<dbReference type="GO" id="GO:0004527">
    <property type="term" value="F:exonuclease activity"/>
    <property type="evidence" value="ECO:0007669"/>
    <property type="project" value="UniProtKB-KW"/>
</dbReference>
<dbReference type="InterPro" id="IPR011604">
    <property type="entry name" value="PDDEXK-like_dom_sf"/>
</dbReference>
<dbReference type="InterPro" id="IPR027417">
    <property type="entry name" value="P-loop_NTPase"/>
</dbReference>
<dbReference type="GO" id="GO:0000725">
    <property type="term" value="P:recombinational repair"/>
    <property type="evidence" value="ECO:0007669"/>
    <property type="project" value="TreeGrafter"/>
</dbReference>
<accession>A0A2M9H9R1</accession>
<dbReference type="Gene3D" id="3.90.320.10">
    <property type="match status" value="1"/>
</dbReference>
<evidence type="ECO:0000256" key="1">
    <source>
        <dbReference type="ARBA" id="ARBA00022722"/>
    </source>
</evidence>
<evidence type="ECO:0000256" key="8">
    <source>
        <dbReference type="ARBA" id="ARBA00023125"/>
    </source>
</evidence>
<dbReference type="CDD" id="cd17932">
    <property type="entry name" value="DEXQc_UvrD"/>
    <property type="match status" value="1"/>
</dbReference>
<evidence type="ECO:0000313" key="19">
    <source>
        <dbReference type="Proteomes" id="UP000229095"/>
    </source>
</evidence>
<evidence type="ECO:0000256" key="11">
    <source>
        <dbReference type="ARBA" id="ARBA00034617"/>
    </source>
</evidence>
<gene>
    <name evidence="18" type="ORF">CS006_05885</name>
</gene>
<dbReference type="GO" id="GO:0033202">
    <property type="term" value="C:DNA helicase complex"/>
    <property type="evidence" value="ECO:0007669"/>
    <property type="project" value="TreeGrafter"/>
</dbReference>
<feature type="domain" description="UvrD-like helicase C-terminal" evidence="17">
    <location>
        <begin position="423"/>
        <end position="786"/>
    </location>
</feature>
<evidence type="ECO:0000256" key="10">
    <source>
        <dbReference type="ARBA" id="ARBA00023235"/>
    </source>
</evidence>
<evidence type="ECO:0000256" key="9">
    <source>
        <dbReference type="ARBA" id="ARBA00023204"/>
    </source>
</evidence>
<dbReference type="EC" id="5.6.2.4" evidence="12"/>
<dbReference type="Pfam" id="PF12705">
    <property type="entry name" value="PDDEXK_1"/>
    <property type="match status" value="1"/>
</dbReference>
<protein>
    <recommendedName>
        <fullName evidence="12">DNA 3'-5' helicase</fullName>
        <ecNumber evidence="12">5.6.2.4</ecNumber>
    </recommendedName>
</protein>
<evidence type="ECO:0000256" key="6">
    <source>
        <dbReference type="ARBA" id="ARBA00022839"/>
    </source>
</evidence>
<evidence type="ECO:0000256" key="7">
    <source>
        <dbReference type="ARBA" id="ARBA00022840"/>
    </source>
</evidence>
<dbReference type="GO" id="GO:0005524">
    <property type="term" value="F:ATP binding"/>
    <property type="evidence" value="ECO:0007669"/>
    <property type="project" value="UniProtKB-UniRule"/>
</dbReference>
<feature type="compositionally biased region" description="Basic and acidic residues" evidence="15">
    <location>
        <begin position="810"/>
        <end position="821"/>
    </location>
</feature>
<keyword evidence="8" id="KW-0238">DNA-binding</keyword>
<dbReference type="PANTHER" id="PTHR11070">
    <property type="entry name" value="UVRD / RECB / PCRA DNA HELICASE FAMILY MEMBER"/>
    <property type="match status" value="1"/>
</dbReference>
<dbReference type="InterPro" id="IPR014016">
    <property type="entry name" value="UvrD-like_ATP-bd"/>
</dbReference>
<reference evidence="18 19" key="1">
    <citation type="submission" date="2017-10" db="EMBL/GenBank/DDBJ databases">
        <title>Draft genome sequences of strains TRE 1, TRE 9, TRE H and TRI 7, isolated from tamarins, belonging to four potential novel Bifidobacterium species.</title>
        <authorList>
            <person name="Mattarelli P."/>
            <person name="Modesto M."/>
            <person name="Puglisi E."/>
            <person name="Morelli L."/>
            <person name="Spezio C."/>
            <person name="Bonetti A."/>
            <person name="Sandri C."/>
        </authorList>
    </citation>
    <scope>NUCLEOTIDE SEQUENCE [LARGE SCALE GENOMIC DNA]</scope>
    <source>
        <strain evidence="19">TRE1</strain>
    </source>
</reference>
<keyword evidence="9" id="KW-0234">DNA repair</keyword>
<dbReference type="InterPro" id="IPR038726">
    <property type="entry name" value="PDDEXK_AddAB-type"/>
</dbReference>
<keyword evidence="4 14" id="KW-0378">Hydrolase</keyword>
<feature type="region of interest" description="Disordered" evidence="15">
    <location>
        <begin position="155"/>
        <end position="176"/>
    </location>
</feature>
<keyword evidence="7 14" id="KW-0067">ATP-binding</keyword>